<reference evidence="4" key="1">
    <citation type="submission" date="2010-05" db="EMBL/GenBank/DDBJ databases">
        <title>The draft genome of Desulfonatronospira thiodismutans ASO3-1.</title>
        <authorList>
            <consortium name="US DOE Joint Genome Institute (JGI-PGF)"/>
            <person name="Lucas S."/>
            <person name="Copeland A."/>
            <person name="Lapidus A."/>
            <person name="Cheng J.-F."/>
            <person name="Bruce D."/>
            <person name="Goodwin L."/>
            <person name="Pitluck S."/>
            <person name="Chertkov O."/>
            <person name="Brettin T."/>
            <person name="Detter J.C."/>
            <person name="Han C."/>
            <person name="Land M.L."/>
            <person name="Hauser L."/>
            <person name="Kyrpides N."/>
            <person name="Mikhailova N."/>
            <person name="Muyzer G."/>
            <person name="Woyke T."/>
        </authorList>
    </citation>
    <scope>NUCLEOTIDE SEQUENCE [LARGE SCALE GENOMIC DNA]</scope>
    <source>
        <strain evidence="4">ASO3-1</strain>
    </source>
</reference>
<gene>
    <name evidence="4" type="ORF">Dthio_PD2358</name>
</gene>
<accession>D6SQE0</accession>
<feature type="compositionally biased region" description="Acidic residues" evidence="2">
    <location>
        <begin position="51"/>
        <end position="64"/>
    </location>
</feature>
<protein>
    <submittedName>
        <fullName evidence="4">MgtE intracellular region</fullName>
    </submittedName>
</protein>
<feature type="coiled-coil region" evidence="1">
    <location>
        <begin position="68"/>
        <end position="119"/>
    </location>
</feature>
<dbReference type="InterPro" id="IPR006668">
    <property type="entry name" value="Mg_transptr_MgtE_intracell_dom"/>
</dbReference>
<dbReference type="Proteomes" id="UP000005496">
    <property type="component" value="Unassembled WGS sequence"/>
</dbReference>
<dbReference type="SUPFAM" id="SSF158791">
    <property type="entry name" value="MgtE N-terminal domain-like"/>
    <property type="match status" value="1"/>
</dbReference>
<proteinExistence type="predicted"/>
<organism evidence="4 5">
    <name type="scientific">Desulfonatronospira thiodismutans ASO3-1</name>
    <dbReference type="NCBI Taxonomy" id="555779"/>
    <lineage>
        <taxon>Bacteria</taxon>
        <taxon>Pseudomonadati</taxon>
        <taxon>Thermodesulfobacteriota</taxon>
        <taxon>Desulfovibrionia</taxon>
        <taxon>Desulfovibrionales</taxon>
        <taxon>Desulfonatronovibrionaceae</taxon>
        <taxon>Desulfonatronospira</taxon>
    </lineage>
</organism>
<dbReference type="InterPro" id="IPR038076">
    <property type="entry name" value="MgtE_N_sf"/>
</dbReference>
<dbReference type="OrthoDB" id="5297650at2"/>
<evidence type="ECO:0000256" key="1">
    <source>
        <dbReference type="SAM" id="Coils"/>
    </source>
</evidence>
<dbReference type="AlphaFoldDB" id="D6SQE0"/>
<comment type="caution">
    <text evidence="4">The sequence shown here is derived from an EMBL/GenBank/DDBJ whole genome shotgun (WGS) entry which is preliminary data.</text>
</comment>
<name>D6SQE0_9BACT</name>
<evidence type="ECO:0000259" key="3">
    <source>
        <dbReference type="Pfam" id="PF03448"/>
    </source>
</evidence>
<dbReference type="Pfam" id="PF03448">
    <property type="entry name" value="MgtE_N"/>
    <property type="match status" value="1"/>
</dbReference>
<evidence type="ECO:0000313" key="4">
    <source>
        <dbReference type="EMBL" id="EFI34966.1"/>
    </source>
</evidence>
<dbReference type="EMBL" id="ACJN02000002">
    <property type="protein sequence ID" value="EFI34966.1"/>
    <property type="molecule type" value="Genomic_DNA"/>
</dbReference>
<feature type="region of interest" description="Disordered" evidence="2">
    <location>
        <begin position="42"/>
        <end position="64"/>
    </location>
</feature>
<evidence type="ECO:0000313" key="5">
    <source>
        <dbReference type="Proteomes" id="UP000005496"/>
    </source>
</evidence>
<keyword evidence="1" id="KW-0175">Coiled coil</keyword>
<keyword evidence="5" id="KW-1185">Reference proteome</keyword>
<dbReference type="RefSeq" id="WP_008870280.1">
    <property type="nucleotide sequence ID" value="NZ_ACJN02000002.1"/>
</dbReference>
<sequence>MIMVLAVIKLGLIFALPGQKSQTEGEPVTQKAPVMETRLAMAAPGDNNNDGGDEDVEEVDEEDIPGEVQRLREREAELDRRERNLRDLEEELDAKLEELRGLQAEVDEMLKEADVVRDEKIAHLVDVYSNMEPPQAAQVLETLNEDIAVKVLAGMRGREAGDILTNVNPQKAARLSEMLTDLQLPFIEQ</sequence>
<dbReference type="Gene3D" id="1.25.60.10">
    <property type="entry name" value="MgtE N-terminal domain-like"/>
    <property type="match status" value="1"/>
</dbReference>
<feature type="domain" description="Magnesium transporter MgtE intracellular" evidence="3">
    <location>
        <begin position="122"/>
        <end position="179"/>
    </location>
</feature>
<evidence type="ECO:0000256" key="2">
    <source>
        <dbReference type="SAM" id="MobiDB-lite"/>
    </source>
</evidence>
<dbReference type="eggNOG" id="COG3334">
    <property type="taxonomic scope" value="Bacteria"/>
</dbReference>